<reference evidence="1 2" key="1">
    <citation type="journal article" date="2014" name="Environ. Microbiol.">
        <title>Comparative genomics of the marine bacterial genus Glaciecola reveals the high degree of genomic diversity and genomic characteristic for cold adaptation.</title>
        <authorList>
            <person name="Qin Q.L."/>
            <person name="Xie B.B."/>
            <person name="Yu Y."/>
            <person name="Shu Y.L."/>
            <person name="Rong J.C."/>
            <person name="Zhang Y.J."/>
            <person name="Zhao D.L."/>
            <person name="Chen X.L."/>
            <person name="Zhang X.Y."/>
            <person name="Chen B."/>
            <person name="Zhou B.C."/>
            <person name="Zhang Y.Z."/>
        </authorList>
    </citation>
    <scope>NUCLEOTIDE SEQUENCE [LARGE SCALE GENOMIC DNA]</scope>
    <source>
        <strain evidence="1 2">NO2</strain>
    </source>
</reference>
<dbReference type="Proteomes" id="UP000008372">
    <property type="component" value="Unassembled WGS sequence"/>
</dbReference>
<dbReference type="EMBL" id="BAEK01000030">
    <property type="protein sequence ID" value="GAC04607.1"/>
    <property type="molecule type" value="Genomic_DNA"/>
</dbReference>
<keyword evidence="2" id="KW-1185">Reference proteome</keyword>
<organism evidence="1 2">
    <name type="scientific">Paraglaciecola agarilytica NO2</name>
    <dbReference type="NCBI Taxonomy" id="1125747"/>
    <lineage>
        <taxon>Bacteria</taxon>
        <taxon>Pseudomonadati</taxon>
        <taxon>Pseudomonadota</taxon>
        <taxon>Gammaproteobacteria</taxon>
        <taxon>Alteromonadales</taxon>
        <taxon>Alteromonadaceae</taxon>
        <taxon>Paraglaciecola</taxon>
    </lineage>
</organism>
<comment type="caution">
    <text evidence="1">The sequence shown here is derived from an EMBL/GenBank/DDBJ whole genome shotgun (WGS) entry which is preliminary data.</text>
</comment>
<protein>
    <recommendedName>
        <fullName evidence="3">Nucleotidyltransferase family protein</fullName>
    </recommendedName>
</protein>
<evidence type="ECO:0000313" key="2">
    <source>
        <dbReference type="Proteomes" id="UP000008372"/>
    </source>
</evidence>
<dbReference type="Pfam" id="PF14907">
    <property type="entry name" value="NTP_transf_5"/>
    <property type="match status" value="1"/>
</dbReference>
<dbReference type="RefSeq" id="WP_008303321.1">
    <property type="nucleotide sequence ID" value="NZ_BAEK01000030.1"/>
</dbReference>
<dbReference type="InterPro" id="IPR039498">
    <property type="entry name" value="NTP_transf_5"/>
</dbReference>
<accession>A0ABQ0I5R0</accession>
<evidence type="ECO:0008006" key="3">
    <source>
        <dbReference type="Google" id="ProtNLM"/>
    </source>
</evidence>
<name>A0ABQ0I5R0_9ALTE</name>
<gene>
    <name evidence="1" type="ORF">GAGA_1752</name>
</gene>
<proteinExistence type="predicted"/>
<sequence length="367" mass="43081">MAQRLSQAQFRAIFSRPCSLTEFDLPLWEQLLRILRGADMLGAFYYFLKTNKLLPIVPDFFQAHLHSAKRYSDRQVQQIKTETDYLCQTLQTINCQPTFLKGAAYVLDKTSNHEGRVMTDIDILVYKDDLALVETTLKRYGWVEKKLDDYDQQYYRKWAHELPPFNHPERGVTLDIHHTIIPPISGIEIPERLLFGTTKHTESGRTTLSDPMMVIHCIIHLFYNEDYEKSFRDIFDIHLLLTDYEEKYQLTSICQLADELGFSKEIYYACALTDAIFKTQRVKNLTGQSARYTHVTTTNFFIKNIILPAIMPHHDLINTPWSNFARTIMFLRGHYLKMPLKVLVPHIWVKFNRALVMLVMGPHHYEK</sequence>
<evidence type="ECO:0000313" key="1">
    <source>
        <dbReference type="EMBL" id="GAC04607.1"/>
    </source>
</evidence>